<sequence>MQARTDCEAKPDNSAKSAKMVDHITRPSVPMPYTPIVATLGYVLSEDRSQVLLVHRNARANDQHLGKYNGLGGKMDPGEDVVACMRREIHEEAGIECTRMSLRGTISWPGFGKQGEDWLGFVFLIERYTGTPPDSNEEGRLEWVALDRILDLPLWDGDRHFLPLVFDADPRTFHGVMPYRDGQMQSWSYSRI</sequence>
<dbReference type="GO" id="GO:0006281">
    <property type="term" value="P:DNA repair"/>
    <property type="evidence" value="ECO:0007669"/>
    <property type="project" value="InterPro"/>
</dbReference>
<dbReference type="PROSITE" id="PS51462">
    <property type="entry name" value="NUDIX"/>
    <property type="match status" value="1"/>
</dbReference>
<dbReference type="InterPro" id="IPR015797">
    <property type="entry name" value="NUDIX_hydrolase-like_dom_sf"/>
</dbReference>
<dbReference type="PRINTS" id="PR01402">
    <property type="entry name" value="MUTATORMUTX"/>
</dbReference>
<dbReference type="PROSITE" id="PS00893">
    <property type="entry name" value="NUDIX_BOX"/>
    <property type="match status" value="1"/>
</dbReference>
<accession>A0A1I4WLV5</accession>
<comment type="cofactor">
    <cofactor evidence="1">
        <name>Mg(2+)</name>
        <dbReference type="ChEBI" id="CHEBI:18420"/>
    </cofactor>
</comment>
<dbReference type="AlphaFoldDB" id="A0A1I4WLV5"/>
<dbReference type="PANTHER" id="PTHR43758">
    <property type="entry name" value="7,8-DIHYDRO-8-OXOGUANINE TRIPHOSPHATASE"/>
    <property type="match status" value="1"/>
</dbReference>
<evidence type="ECO:0000313" key="7">
    <source>
        <dbReference type="EMBL" id="SFN14166.1"/>
    </source>
</evidence>
<dbReference type="GO" id="GO:0046872">
    <property type="term" value="F:metal ion binding"/>
    <property type="evidence" value="ECO:0007669"/>
    <property type="project" value="UniProtKB-KW"/>
</dbReference>
<dbReference type="InterPro" id="IPR020084">
    <property type="entry name" value="NUDIX_hydrolase_CS"/>
</dbReference>
<proteinExistence type="inferred from homology"/>
<dbReference type="GO" id="GO:0005737">
    <property type="term" value="C:cytoplasm"/>
    <property type="evidence" value="ECO:0007669"/>
    <property type="project" value="TreeGrafter"/>
</dbReference>
<evidence type="ECO:0000313" key="8">
    <source>
        <dbReference type="Proteomes" id="UP000198575"/>
    </source>
</evidence>
<evidence type="ECO:0000256" key="5">
    <source>
        <dbReference type="ARBA" id="ARBA00022842"/>
    </source>
</evidence>
<dbReference type="PANTHER" id="PTHR43758:SF2">
    <property type="entry name" value="OXIDIZED PURINE NUCLEOSIDE TRIPHOSPHATE HYDROLASE"/>
    <property type="match status" value="1"/>
</dbReference>
<evidence type="ECO:0000259" key="6">
    <source>
        <dbReference type="PROSITE" id="PS51462"/>
    </source>
</evidence>
<evidence type="ECO:0000256" key="3">
    <source>
        <dbReference type="ARBA" id="ARBA00022723"/>
    </source>
</evidence>
<dbReference type="EMBL" id="FOVF01000005">
    <property type="protein sequence ID" value="SFN14166.1"/>
    <property type="molecule type" value="Genomic_DNA"/>
</dbReference>
<keyword evidence="5" id="KW-0460">Magnesium</keyword>
<keyword evidence="3" id="KW-0479">Metal-binding</keyword>
<evidence type="ECO:0000256" key="2">
    <source>
        <dbReference type="ARBA" id="ARBA00005582"/>
    </source>
</evidence>
<dbReference type="Proteomes" id="UP000198575">
    <property type="component" value="Unassembled WGS sequence"/>
</dbReference>
<dbReference type="Pfam" id="PF00293">
    <property type="entry name" value="NUDIX"/>
    <property type="match status" value="1"/>
</dbReference>
<dbReference type="InterPro" id="IPR000086">
    <property type="entry name" value="NUDIX_hydrolase_dom"/>
</dbReference>
<keyword evidence="4" id="KW-0378">Hydrolase</keyword>
<dbReference type="SUPFAM" id="SSF55811">
    <property type="entry name" value="Nudix"/>
    <property type="match status" value="1"/>
</dbReference>
<comment type="similarity">
    <text evidence="2">Belongs to the Nudix hydrolase family.</text>
</comment>
<dbReference type="CDD" id="cd18886">
    <property type="entry name" value="NUDIX_MutT_Nudt1"/>
    <property type="match status" value="1"/>
</dbReference>
<dbReference type="STRING" id="578942.SAMN05216289_105116"/>
<dbReference type="Gene3D" id="3.90.79.10">
    <property type="entry name" value="Nucleoside Triphosphate Pyrophosphohydrolase"/>
    <property type="match status" value="1"/>
</dbReference>
<evidence type="ECO:0000256" key="1">
    <source>
        <dbReference type="ARBA" id="ARBA00001946"/>
    </source>
</evidence>
<feature type="domain" description="Nudix hydrolase" evidence="6">
    <location>
        <begin position="34"/>
        <end position="167"/>
    </location>
</feature>
<reference evidence="7 8" key="1">
    <citation type="submission" date="2016-10" db="EMBL/GenBank/DDBJ databases">
        <authorList>
            <person name="de Groot N.N."/>
        </authorList>
    </citation>
    <scope>NUCLEOTIDE SEQUENCE [LARGE SCALE GENOMIC DNA]</scope>
    <source>
        <strain evidence="7 8">CGMCC 1.7659</strain>
    </source>
</reference>
<dbReference type="GO" id="GO:0008413">
    <property type="term" value="F:8-oxo-7,8-dihydroguanosine triphosphate pyrophosphatase activity"/>
    <property type="evidence" value="ECO:0007669"/>
    <property type="project" value="InterPro"/>
</dbReference>
<evidence type="ECO:0000256" key="4">
    <source>
        <dbReference type="ARBA" id="ARBA00022801"/>
    </source>
</evidence>
<organism evidence="7 8">
    <name type="scientific">Dokdonella immobilis</name>
    <dbReference type="NCBI Taxonomy" id="578942"/>
    <lineage>
        <taxon>Bacteria</taxon>
        <taxon>Pseudomonadati</taxon>
        <taxon>Pseudomonadota</taxon>
        <taxon>Gammaproteobacteria</taxon>
        <taxon>Lysobacterales</taxon>
        <taxon>Rhodanobacteraceae</taxon>
        <taxon>Dokdonella</taxon>
    </lineage>
</organism>
<gene>
    <name evidence="7" type="ORF">SAMN05216289_105116</name>
</gene>
<name>A0A1I4WLV5_9GAMM</name>
<keyword evidence="8" id="KW-1185">Reference proteome</keyword>
<protein>
    <submittedName>
        <fullName evidence="7">8-oxo-dGTP diphosphatase</fullName>
    </submittedName>
</protein>
<dbReference type="InterPro" id="IPR003562">
    <property type="entry name" value="Mutator_MutX_prot"/>
</dbReference>